<name>A0A9P5H207_9HYPO</name>
<protein>
    <submittedName>
        <fullName evidence="2">Uncharacterized protein</fullName>
    </submittedName>
</protein>
<evidence type="ECO:0000313" key="3">
    <source>
        <dbReference type="Proteomes" id="UP000722485"/>
    </source>
</evidence>
<sequence>MSLNQPQQRQNSTRTAPAQPQTRWRRQHRDLGHAGEFCADGLRQILAPGLGPPYSEKTAPIPSLARPEGLDPPSPPSVPQLNRSRRRDLPSAGSLPYIARSKGLQRAPAWPLTRCGASPSPP</sequence>
<keyword evidence="3" id="KW-1185">Reference proteome</keyword>
<comment type="caution">
    <text evidence="2">The sequence shown here is derived from an EMBL/GenBank/DDBJ whole genome shotgun (WGS) entry which is preliminary data.</text>
</comment>
<dbReference type="AlphaFoldDB" id="A0A9P5H207"/>
<evidence type="ECO:0000313" key="2">
    <source>
        <dbReference type="EMBL" id="KAF7543725.1"/>
    </source>
</evidence>
<feature type="region of interest" description="Disordered" evidence="1">
    <location>
        <begin position="1"/>
        <end position="32"/>
    </location>
</feature>
<gene>
    <name evidence="2" type="ORF">G7Z17_g10507</name>
</gene>
<proteinExistence type="predicted"/>
<dbReference type="Proteomes" id="UP000722485">
    <property type="component" value="Unassembled WGS sequence"/>
</dbReference>
<reference evidence="2" key="1">
    <citation type="submission" date="2020-03" db="EMBL/GenBank/DDBJ databases">
        <title>Draft Genome Sequence of Cylindrodendrum hubeiense.</title>
        <authorList>
            <person name="Buettner E."/>
            <person name="Kellner H."/>
        </authorList>
    </citation>
    <scope>NUCLEOTIDE SEQUENCE</scope>
    <source>
        <strain evidence="2">IHI 201604</strain>
    </source>
</reference>
<evidence type="ECO:0000256" key="1">
    <source>
        <dbReference type="SAM" id="MobiDB-lite"/>
    </source>
</evidence>
<dbReference type="EMBL" id="JAANBB010000346">
    <property type="protein sequence ID" value="KAF7543725.1"/>
    <property type="molecule type" value="Genomic_DNA"/>
</dbReference>
<accession>A0A9P5H207</accession>
<organism evidence="2 3">
    <name type="scientific">Cylindrodendrum hubeiense</name>
    <dbReference type="NCBI Taxonomy" id="595255"/>
    <lineage>
        <taxon>Eukaryota</taxon>
        <taxon>Fungi</taxon>
        <taxon>Dikarya</taxon>
        <taxon>Ascomycota</taxon>
        <taxon>Pezizomycotina</taxon>
        <taxon>Sordariomycetes</taxon>
        <taxon>Hypocreomycetidae</taxon>
        <taxon>Hypocreales</taxon>
        <taxon>Nectriaceae</taxon>
        <taxon>Cylindrodendrum</taxon>
    </lineage>
</organism>
<feature type="region of interest" description="Disordered" evidence="1">
    <location>
        <begin position="45"/>
        <end position="122"/>
    </location>
</feature>
<feature type="compositionally biased region" description="Polar residues" evidence="1">
    <location>
        <begin position="1"/>
        <end position="22"/>
    </location>
</feature>